<keyword evidence="2" id="KW-0963">Cytoplasm</keyword>
<dbReference type="InterPro" id="IPR044068">
    <property type="entry name" value="CB"/>
</dbReference>
<dbReference type="EMBL" id="FQZP01000014">
    <property type="protein sequence ID" value="SHI90557.1"/>
    <property type="molecule type" value="Genomic_DNA"/>
</dbReference>
<dbReference type="PANTHER" id="PTHR30349:SF77">
    <property type="entry name" value="TYROSINE RECOMBINASE XERC"/>
    <property type="match status" value="1"/>
</dbReference>
<name>A0A1M6EYM7_9FIRM</name>
<organism evidence="13 14">
    <name type="scientific">Thermoclostridium caenicola</name>
    <dbReference type="NCBI Taxonomy" id="659425"/>
    <lineage>
        <taxon>Bacteria</taxon>
        <taxon>Bacillati</taxon>
        <taxon>Bacillota</taxon>
        <taxon>Clostridia</taxon>
        <taxon>Eubacteriales</taxon>
        <taxon>Oscillospiraceae</taxon>
        <taxon>Thermoclostridium</taxon>
    </lineage>
</organism>
<feature type="domain" description="Core-binding (CB)" evidence="12">
    <location>
        <begin position="7"/>
        <end position="112"/>
    </location>
</feature>
<dbReference type="SUPFAM" id="SSF56349">
    <property type="entry name" value="DNA breaking-rejoining enzymes"/>
    <property type="match status" value="1"/>
</dbReference>
<dbReference type="InterPro" id="IPR010998">
    <property type="entry name" value="Integrase_recombinase_N"/>
</dbReference>
<gene>
    <name evidence="13" type="ORF">SAMN05444373_101443</name>
</gene>
<keyword evidence="7" id="KW-0233">DNA recombination</keyword>
<reference evidence="13 14" key="1">
    <citation type="submission" date="2016-11" db="EMBL/GenBank/DDBJ databases">
        <authorList>
            <person name="Varghese N."/>
            <person name="Submissions S."/>
        </authorList>
    </citation>
    <scope>NUCLEOTIDE SEQUENCE [LARGE SCALE GENOMIC DNA]</scope>
    <source>
        <strain evidence="13 14">DSM 19027</strain>
    </source>
</reference>
<evidence type="ECO:0000256" key="8">
    <source>
        <dbReference type="ARBA" id="ARBA00023306"/>
    </source>
</evidence>
<dbReference type="GO" id="GO:0015074">
    <property type="term" value="P:DNA integration"/>
    <property type="evidence" value="ECO:0007669"/>
    <property type="project" value="UniProtKB-KW"/>
</dbReference>
<dbReference type="InterPro" id="IPR013762">
    <property type="entry name" value="Integrase-like_cat_sf"/>
</dbReference>
<evidence type="ECO:0000259" key="11">
    <source>
        <dbReference type="PROSITE" id="PS51898"/>
    </source>
</evidence>
<evidence type="ECO:0000256" key="3">
    <source>
        <dbReference type="ARBA" id="ARBA00022618"/>
    </source>
</evidence>
<keyword evidence="6 9" id="KW-0238">DNA-binding</keyword>
<dbReference type="InterPro" id="IPR011010">
    <property type="entry name" value="DNA_brk_join_enz"/>
</dbReference>
<dbReference type="GO" id="GO:0003677">
    <property type="term" value="F:DNA binding"/>
    <property type="evidence" value="ECO:0007669"/>
    <property type="project" value="UniProtKB-UniRule"/>
</dbReference>
<sequence length="337" mass="38561">MSVISYEDMPDIAVEFLNYMLTIKGKSIKTVQEYYYDLRTFFRYIKLTTRPGFKDADFDTIDVRDITLDDIKKIDLADLYSFMSFISRFRGNSAVTRARKVACLRSFYKYLFTKVKLIDYNPAAELDSPKVVHRLPKYLNVDESIQLLESVEGKNQERDYAILVLFLNCGLRLSELVGINLSNIRGDTLTVIGKGNKERTIYLNQACLDAINAYLRVRPVEGVKDKNALFLSERKQRISPKTVQYLVKKYLGAAGLDTQKYSTHKLRHTAATLMYKHGHVDIRALQAILGHESIATTEIYTHIDDDQLRRAVESNPLSSYSGRLKQRGKTSKAGPQD</sequence>
<dbReference type="GO" id="GO:0051301">
    <property type="term" value="P:cell division"/>
    <property type="evidence" value="ECO:0007669"/>
    <property type="project" value="UniProtKB-KW"/>
</dbReference>
<dbReference type="Pfam" id="PF00589">
    <property type="entry name" value="Phage_integrase"/>
    <property type="match status" value="1"/>
</dbReference>
<feature type="domain" description="Tyr recombinase" evidence="11">
    <location>
        <begin position="134"/>
        <end position="313"/>
    </location>
</feature>
<evidence type="ECO:0000259" key="12">
    <source>
        <dbReference type="PROSITE" id="PS51900"/>
    </source>
</evidence>
<dbReference type="PROSITE" id="PS51900">
    <property type="entry name" value="CB"/>
    <property type="match status" value="1"/>
</dbReference>
<evidence type="ECO:0000256" key="5">
    <source>
        <dbReference type="ARBA" id="ARBA00022908"/>
    </source>
</evidence>
<dbReference type="GO" id="GO:0005737">
    <property type="term" value="C:cytoplasm"/>
    <property type="evidence" value="ECO:0007669"/>
    <property type="project" value="UniProtKB-SubCell"/>
</dbReference>
<keyword evidence="8" id="KW-0131">Cell cycle</keyword>
<dbReference type="GO" id="GO:0007059">
    <property type="term" value="P:chromosome segregation"/>
    <property type="evidence" value="ECO:0007669"/>
    <property type="project" value="UniProtKB-KW"/>
</dbReference>
<evidence type="ECO:0000256" key="2">
    <source>
        <dbReference type="ARBA" id="ARBA00022490"/>
    </source>
</evidence>
<dbReference type="PANTHER" id="PTHR30349">
    <property type="entry name" value="PHAGE INTEGRASE-RELATED"/>
    <property type="match status" value="1"/>
</dbReference>
<evidence type="ECO:0000313" key="13">
    <source>
        <dbReference type="EMBL" id="SHI90557.1"/>
    </source>
</evidence>
<dbReference type="InterPro" id="IPR002104">
    <property type="entry name" value="Integrase_catalytic"/>
</dbReference>
<keyword evidence="5" id="KW-0229">DNA integration</keyword>
<evidence type="ECO:0000256" key="4">
    <source>
        <dbReference type="ARBA" id="ARBA00022829"/>
    </source>
</evidence>
<accession>A0A1M6EYM7</accession>
<dbReference type="Gene3D" id="1.10.150.130">
    <property type="match status" value="1"/>
</dbReference>
<proteinExistence type="predicted"/>
<evidence type="ECO:0000256" key="10">
    <source>
        <dbReference type="SAM" id="MobiDB-lite"/>
    </source>
</evidence>
<evidence type="ECO:0000256" key="6">
    <source>
        <dbReference type="ARBA" id="ARBA00023125"/>
    </source>
</evidence>
<dbReference type="OrthoDB" id="283809at2"/>
<keyword evidence="3" id="KW-0132">Cell division</keyword>
<feature type="region of interest" description="Disordered" evidence="10">
    <location>
        <begin position="314"/>
        <end position="337"/>
    </location>
</feature>
<dbReference type="RefSeq" id="WP_149678380.1">
    <property type="nucleotide sequence ID" value="NZ_DAONMB010000149.1"/>
</dbReference>
<comment type="subcellular location">
    <subcellularLocation>
        <location evidence="1">Cytoplasm</location>
    </subcellularLocation>
</comment>
<dbReference type="GO" id="GO:0006310">
    <property type="term" value="P:DNA recombination"/>
    <property type="evidence" value="ECO:0007669"/>
    <property type="project" value="UniProtKB-KW"/>
</dbReference>
<dbReference type="InterPro" id="IPR050090">
    <property type="entry name" value="Tyrosine_recombinase_XerCD"/>
</dbReference>
<dbReference type="AlphaFoldDB" id="A0A1M6EYM7"/>
<evidence type="ECO:0000256" key="7">
    <source>
        <dbReference type="ARBA" id="ARBA00023172"/>
    </source>
</evidence>
<evidence type="ECO:0000256" key="9">
    <source>
        <dbReference type="PROSITE-ProRule" id="PRU01248"/>
    </source>
</evidence>
<dbReference type="PROSITE" id="PS51898">
    <property type="entry name" value="TYR_RECOMBINASE"/>
    <property type="match status" value="1"/>
</dbReference>
<evidence type="ECO:0000313" key="14">
    <source>
        <dbReference type="Proteomes" id="UP000324781"/>
    </source>
</evidence>
<dbReference type="Gene3D" id="1.10.443.10">
    <property type="entry name" value="Intergrase catalytic core"/>
    <property type="match status" value="1"/>
</dbReference>
<keyword evidence="4" id="KW-0159">Chromosome partition</keyword>
<dbReference type="Proteomes" id="UP000324781">
    <property type="component" value="Unassembled WGS sequence"/>
</dbReference>
<evidence type="ECO:0000256" key="1">
    <source>
        <dbReference type="ARBA" id="ARBA00004496"/>
    </source>
</evidence>
<keyword evidence="14" id="KW-1185">Reference proteome</keyword>
<protein>
    <submittedName>
        <fullName evidence="13">Site-specific recombinase XerD</fullName>
    </submittedName>
</protein>